<name>Q3B6Q6_CHLL3</name>
<dbReference type="Proteomes" id="UP000002709">
    <property type="component" value="Chromosome"/>
</dbReference>
<feature type="chain" id="PRO_5004224064" evidence="2">
    <location>
        <begin position="20"/>
        <end position="89"/>
    </location>
</feature>
<evidence type="ECO:0000256" key="2">
    <source>
        <dbReference type="SAM" id="SignalP"/>
    </source>
</evidence>
<feature type="region of interest" description="Disordered" evidence="1">
    <location>
        <begin position="20"/>
        <end position="43"/>
    </location>
</feature>
<accession>Q3B6Q6</accession>
<dbReference type="STRING" id="319225.Plut_0085"/>
<protein>
    <submittedName>
        <fullName evidence="3">Uncharacterized protein</fullName>
    </submittedName>
</protein>
<proteinExistence type="predicted"/>
<dbReference type="EMBL" id="CP000096">
    <property type="protein sequence ID" value="ABB22975.1"/>
    <property type="molecule type" value="Genomic_DNA"/>
</dbReference>
<sequence length="89" mass="8959">MVKRAFITLLVLTGPGALAASPDGGYPATSDPVAVSPAAPADSEMPVDSLAVTPILIPMPADSAAIAGSPDEEPVPVSLPPEPEYDCDF</sequence>
<evidence type="ECO:0000313" key="4">
    <source>
        <dbReference type="Proteomes" id="UP000002709"/>
    </source>
</evidence>
<keyword evidence="4" id="KW-1185">Reference proteome</keyword>
<gene>
    <name evidence="3" type="ordered locus">Plut_0085</name>
</gene>
<organism evidence="3 4">
    <name type="scientific">Chlorobium luteolum (strain DSM 273 / BCRC 81028 / 2530)</name>
    <name type="common">Pelodictyon luteolum</name>
    <dbReference type="NCBI Taxonomy" id="319225"/>
    <lineage>
        <taxon>Bacteria</taxon>
        <taxon>Pseudomonadati</taxon>
        <taxon>Chlorobiota</taxon>
        <taxon>Chlorobiia</taxon>
        <taxon>Chlorobiales</taxon>
        <taxon>Chlorobiaceae</taxon>
        <taxon>Chlorobium/Pelodictyon group</taxon>
        <taxon>Pelodictyon</taxon>
    </lineage>
</organism>
<dbReference type="AlphaFoldDB" id="Q3B6Q6"/>
<feature type="region of interest" description="Disordered" evidence="1">
    <location>
        <begin position="63"/>
        <end position="89"/>
    </location>
</feature>
<feature type="compositionally biased region" description="Low complexity" evidence="1">
    <location>
        <begin position="27"/>
        <end position="43"/>
    </location>
</feature>
<evidence type="ECO:0000256" key="1">
    <source>
        <dbReference type="SAM" id="MobiDB-lite"/>
    </source>
</evidence>
<dbReference type="HOGENOM" id="CLU_2451964_0_0_10"/>
<evidence type="ECO:0000313" key="3">
    <source>
        <dbReference type="EMBL" id="ABB22975.1"/>
    </source>
</evidence>
<feature type="signal peptide" evidence="2">
    <location>
        <begin position="1"/>
        <end position="19"/>
    </location>
</feature>
<reference evidence="4" key="1">
    <citation type="submission" date="2005-08" db="EMBL/GenBank/DDBJ databases">
        <title>Complete sequence of Pelodictyon luteolum DSM 273.</title>
        <authorList>
            <consortium name="US DOE Joint Genome Institute"/>
            <person name="Copeland A."/>
            <person name="Lucas S."/>
            <person name="Lapidus A."/>
            <person name="Barry K."/>
            <person name="Detter J.C."/>
            <person name="Glavina T."/>
            <person name="Hammon N."/>
            <person name="Israni S."/>
            <person name="Pitluck S."/>
            <person name="Bryant D."/>
            <person name="Schmutz J."/>
            <person name="Larimer F."/>
            <person name="Land M."/>
            <person name="Kyrpides N."/>
            <person name="Ivanova N."/>
            <person name="Richardson P."/>
        </authorList>
    </citation>
    <scope>NUCLEOTIDE SEQUENCE [LARGE SCALE GENOMIC DNA]</scope>
    <source>
        <strain evidence="4">DSM 273 / BCRC 81028 / 2530</strain>
    </source>
</reference>
<dbReference type="KEGG" id="plt:Plut_0085"/>
<keyword evidence="2" id="KW-0732">Signal</keyword>
<dbReference type="RefSeq" id="WP_011356851.1">
    <property type="nucleotide sequence ID" value="NC_007512.1"/>
</dbReference>